<dbReference type="PANTHER" id="PTHR12151">
    <property type="entry name" value="ELECTRON TRANSPORT PROTIN SCO1/SENC FAMILY MEMBER"/>
    <property type="match status" value="1"/>
</dbReference>
<dbReference type="Gene3D" id="3.40.30.10">
    <property type="entry name" value="Glutaredoxin"/>
    <property type="match status" value="1"/>
</dbReference>
<dbReference type="CDD" id="cd02968">
    <property type="entry name" value="SCO"/>
    <property type="match status" value="1"/>
</dbReference>
<protein>
    <recommendedName>
        <fullName evidence="2">Heavy metal binding domain-containing protein</fullName>
    </recommendedName>
</protein>
<comment type="caution">
    <text evidence="3">The sequence shown here is derived from an EMBL/GenBank/DDBJ whole genome shotgun (WGS) entry which is preliminary data.</text>
</comment>
<dbReference type="Pfam" id="PF02630">
    <property type="entry name" value="SCO1-SenC"/>
    <property type="match status" value="1"/>
</dbReference>
<dbReference type="InterPro" id="IPR003782">
    <property type="entry name" value="SCO1/SenC"/>
</dbReference>
<dbReference type="PANTHER" id="PTHR12151:SF25">
    <property type="entry name" value="LINALOOL DEHYDRATASE_ISOMERASE DOMAIN-CONTAINING PROTEIN"/>
    <property type="match status" value="1"/>
</dbReference>
<feature type="domain" description="Heavy metal binding" evidence="2">
    <location>
        <begin position="21"/>
        <end position="47"/>
    </location>
</feature>
<evidence type="ECO:0000259" key="2">
    <source>
        <dbReference type="Pfam" id="PF19335"/>
    </source>
</evidence>
<keyword evidence="4" id="KW-1185">Reference proteome</keyword>
<dbReference type="SUPFAM" id="SSF52833">
    <property type="entry name" value="Thioredoxin-like"/>
    <property type="match status" value="1"/>
</dbReference>
<evidence type="ECO:0000256" key="1">
    <source>
        <dbReference type="ARBA" id="ARBA00010996"/>
    </source>
</evidence>
<gene>
    <name evidence="3" type="ORF">GCM10022292_13150</name>
</gene>
<dbReference type="EMBL" id="BAABCB010000015">
    <property type="protein sequence ID" value="GAA4242533.1"/>
    <property type="molecule type" value="Genomic_DNA"/>
</dbReference>
<evidence type="ECO:0000313" key="4">
    <source>
        <dbReference type="Proteomes" id="UP001501682"/>
    </source>
</evidence>
<organism evidence="3 4">
    <name type="scientific">Winogradskyella damuponensis</name>
    <dbReference type="NCBI Taxonomy" id="943939"/>
    <lineage>
        <taxon>Bacteria</taxon>
        <taxon>Pseudomonadati</taxon>
        <taxon>Bacteroidota</taxon>
        <taxon>Flavobacteriia</taxon>
        <taxon>Flavobacteriales</taxon>
        <taxon>Flavobacteriaceae</taxon>
        <taxon>Winogradskyella</taxon>
    </lineage>
</organism>
<dbReference type="InterPro" id="IPR036249">
    <property type="entry name" value="Thioredoxin-like_sf"/>
</dbReference>
<proteinExistence type="inferred from homology"/>
<reference evidence="4" key="1">
    <citation type="journal article" date="2019" name="Int. J. Syst. Evol. Microbiol.">
        <title>The Global Catalogue of Microorganisms (GCM) 10K type strain sequencing project: providing services to taxonomists for standard genome sequencing and annotation.</title>
        <authorList>
            <consortium name="The Broad Institute Genomics Platform"/>
            <consortium name="The Broad Institute Genome Sequencing Center for Infectious Disease"/>
            <person name="Wu L."/>
            <person name="Ma J."/>
        </authorList>
    </citation>
    <scope>NUCLEOTIDE SEQUENCE [LARGE SCALE GENOMIC DNA]</scope>
    <source>
        <strain evidence="4">JCM 17633</strain>
    </source>
</reference>
<evidence type="ECO:0000313" key="3">
    <source>
        <dbReference type="EMBL" id="GAA4242533.1"/>
    </source>
</evidence>
<sequence>MVVTSCKSDASKTSDTSLVMYQCPMQCEGDKTYDEAGSCPVCNMDLKQLETASKDIETDEISEESIFNLTSKWHTEEGNEIQLEDLKGKTLVMVMIYTSCKAACPRLVADMRNIEAKIPTENIENVQFALVSIDPETDTPERLKAFAIENEMDGEQWTFLQGTVDGVREFANVLSVKYKEISPIDFSHSNIISVFNPAGELKHQQEGLGVDNKETIEAILQLTQY</sequence>
<dbReference type="InterPro" id="IPR045800">
    <property type="entry name" value="HMBD"/>
</dbReference>
<dbReference type="Pfam" id="PF19335">
    <property type="entry name" value="HMBD"/>
    <property type="match status" value="1"/>
</dbReference>
<accession>A0ABP8CRQ5</accession>
<name>A0ABP8CRQ5_9FLAO</name>
<dbReference type="Proteomes" id="UP001501682">
    <property type="component" value="Unassembled WGS sequence"/>
</dbReference>
<comment type="similarity">
    <text evidence="1">Belongs to the SCO1/2 family.</text>
</comment>